<dbReference type="InterPro" id="IPR038508">
    <property type="entry name" value="ArfGAP_dom_sf"/>
</dbReference>
<feature type="domain" description="PH" evidence="9">
    <location>
        <begin position="257"/>
        <end position="362"/>
    </location>
</feature>
<dbReference type="FunFam" id="2.30.29.30:FF:000099">
    <property type="entry name" value="Arf-GAP with dual PH domain-containing protein 1"/>
    <property type="match status" value="1"/>
</dbReference>
<dbReference type="AlphaFoldDB" id="A0ABD0LSW4"/>
<dbReference type="PANTHER" id="PTHR46021:SF2">
    <property type="entry name" value="ARF-GAP WITH DUAL PH DOMAIN-CONTAINING PROTEIN 1"/>
    <property type="match status" value="1"/>
</dbReference>
<evidence type="ECO:0000313" key="12">
    <source>
        <dbReference type="Proteomes" id="UP001519460"/>
    </source>
</evidence>
<evidence type="ECO:0000256" key="1">
    <source>
        <dbReference type="ARBA" id="ARBA00004496"/>
    </source>
</evidence>
<dbReference type="Pfam" id="PF00169">
    <property type="entry name" value="PH"/>
    <property type="match status" value="2"/>
</dbReference>
<evidence type="ECO:0000256" key="3">
    <source>
        <dbReference type="ARBA" id="ARBA00022490"/>
    </source>
</evidence>
<dbReference type="GO" id="GO:0005096">
    <property type="term" value="F:GTPase activator activity"/>
    <property type="evidence" value="ECO:0007669"/>
    <property type="project" value="UniProtKB-KW"/>
</dbReference>
<dbReference type="PRINTS" id="PR00405">
    <property type="entry name" value="REVINTRACTNG"/>
</dbReference>
<dbReference type="InterPro" id="IPR037278">
    <property type="entry name" value="ARFGAP/RecO"/>
</dbReference>
<evidence type="ECO:0008006" key="13">
    <source>
        <dbReference type="Google" id="ProtNLM"/>
    </source>
</evidence>
<dbReference type="PROSITE" id="PS50003">
    <property type="entry name" value="PH_DOMAIN"/>
    <property type="match status" value="2"/>
</dbReference>
<feature type="domain" description="PH" evidence="9">
    <location>
        <begin position="129"/>
        <end position="235"/>
    </location>
</feature>
<dbReference type="EMBL" id="JACVVK020000026">
    <property type="protein sequence ID" value="KAK7502380.1"/>
    <property type="molecule type" value="Genomic_DNA"/>
</dbReference>
<organism evidence="11 12">
    <name type="scientific">Batillaria attramentaria</name>
    <dbReference type="NCBI Taxonomy" id="370345"/>
    <lineage>
        <taxon>Eukaryota</taxon>
        <taxon>Metazoa</taxon>
        <taxon>Spiralia</taxon>
        <taxon>Lophotrochozoa</taxon>
        <taxon>Mollusca</taxon>
        <taxon>Gastropoda</taxon>
        <taxon>Caenogastropoda</taxon>
        <taxon>Sorbeoconcha</taxon>
        <taxon>Cerithioidea</taxon>
        <taxon>Batillariidae</taxon>
        <taxon>Batillaria</taxon>
    </lineage>
</organism>
<dbReference type="SUPFAM" id="SSF57863">
    <property type="entry name" value="ArfGap/RecO-like zinc finger"/>
    <property type="match status" value="1"/>
</dbReference>
<feature type="domain" description="Arf-GAP" evidence="10">
    <location>
        <begin position="6"/>
        <end position="126"/>
    </location>
</feature>
<keyword evidence="2" id="KW-0343">GTPase activation</keyword>
<reference evidence="11 12" key="1">
    <citation type="journal article" date="2023" name="Sci. Data">
        <title>Genome assembly of the Korean intertidal mud-creeper Batillaria attramentaria.</title>
        <authorList>
            <person name="Patra A.K."/>
            <person name="Ho P.T."/>
            <person name="Jun S."/>
            <person name="Lee S.J."/>
            <person name="Kim Y."/>
            <person name="Won Y.J."/>
        </authorList>
    </citation>
    <scope>NUCLEOTIDE SEQUENCE [LARGE SCALE GENOMIC DNA]</scope>
    <source>
        <strain evidence="11">Wonlab-2016</strain>
    </source>
</reference>
<evidence type="ECO:0000256" key="5">
    <source>
        <dbReference type="ARBA" id="ARBA00022737"/>
    </source>
</evidence>
<evidence type="ECO:0000256" key="2">
    <source>
        <dbReference type="ARBA" id="ARBA00022468"/>
    </source>
</evidence>
<dbReference type="Gene3D" id="1.10.220.150">
    <property type="entry name" value="Arf GTPase activating protein"/>
    <property type="match status" value="1"/>
</dbReference>
<keyword evidence="5" id="KW-0677">Repeat</keyword>
<evidence type="ECO:0000256" key="6">
    <source>
        <dbReference type="ARBA" id="ARBA00022771"/>
    </source>
</evidence>
<evidence type="ECO:0000256" key="7">
    <source>
        <dbReference type="ARBA" id="ARBA00022833"/>
    </source>
</evidence>
<sequence>MAERCRAELAQLMQKDGNNACADCGDADPDWASVTIGVFLCQQCAGVHRSLNSQSRVKSVRLDNWDRDQVQVMECIGNAKAKEKFEMCVPPFYRRPKKNDVEVLKKEWIMAKYQREEFTDPDRQTAYNCSYKEGMLWKLGRDRKQVQQRKFVLSRADNKFSYFITEEAKQHKQQPPKAEADLDNMNAVFVPEKIGNPYGLQITFIKSGSTRSLFVYSDNSKDIVDWYNCIRAAKWERRRIAFPDRDLQQLAEDLTKDFLLEGWLSKMGPKNEPFRRRWFTLDRRKLMYFEEPLNAFAKGEVFIGHRDAGYHLTLGPPEGDRSSNSQNNFCFTLHTPDRNFMLRAETQDDMDKWTTALNNVIDLPLTPQDSKLASMLVPKKSSNSFRLIKR</sequence>
<accession>A0ABD0LSW4</accession>
<dbReference type="SMART" id="SM00105">
    <property type="entry name" value="ArfGap"/>
    <property type="match status" value="1"/>
</dbReference>
<dbReference type="GO" id="GO:0005737">
    <property type="term" value="C:cytoplasm"/>
    <property type="evidence" value="ECO:0007669"/>
    <property type="project" value="UniProtKB-SubCell"/>
</dbReference>
<evidence type="ECO:0000313" key="11">
    <source>
        <dbReference type="EMBL" id="KAK7502380.1"/>
    </source>
</evidence>
<name>A0ABD0LSW4_9CAEN</name>
<dbReference type="PANTHER" id="PTHR46021">
    <property type="entry name" value="ARF-GAP WITH DUAL PH DOMAIN-CONTAINING PROTEIN 1-LIKE PROTEIN"/>
    <property type="match status" value="1"/>
</dbReference>
<evidence type="ECO:0000256" key="4">
    <source>
        <dbReference type="ARBA" id="ARBA00022723"/>
    </source>
</evidence>
<gene>
    <name evidence="11" type="ORF">BaRGS_00006333</name>
</gene>
<keyword evidence="12" id="KW-1185">Reference proteome</keyword>
<keyword evidence="4" id="KW-0479">Metal-binding</keyword>
<dbReference type="FunFam" id="1.10.220.150:FF:000011">
    <property type="entry name" value="Arf-GAP with dual PH domain-containing protein 1"/>
    <property type="match status" value="1"/>
</dbReference>
<protein>
    <recommendedName>
        <fullName evidence="13">Arf-GAP with dual PH domain-containing protein 1</fullName>
    </recommendedName>
</protein>
<dbReference type="FunFam" id="2.30.29.30:FF:000080">
    <property type="entry name" value="Arf-GAP with dual PH domain-containing protein 1"/>
    <property type="match status" value="1"/>
</dbReference>
<dbReference type="InterPro" id="IPR052589">
    <property type="entry name" value="Arf-GAP_dual-PH_domain"/>
</dbReference>
<dbReference type="InterPro" id="IPR001164">
    <property type="entry name" value="ArfGAP_dom"/>
</dbReference>
<dbReference type="InterPro" id="IPR011993">
    <property type="entry name" value="PH-like_dom_sf"/>
</dbReference>
<dbReference type="Gene3D" id="2.30.29.30">
    <property type="entry name" value="Pleckstrin-homology domain (PH domain)/Phosphotyrosine-binding domain (PTB)"/>
    <property type="match status" value="2"/>
</dbReference>
<dbReference type="InterPro" id="IPR037849">
    <property type="entry name" value="PH1_ADAP"/>
</dbReference>
<evidence type="ECO:0000256" key="8">
    <source>
        <dbReference type="PROSITE-ProRule" id="PRU00288"/>
    </source>
</evidence>
<dbReference type="CDD" id="cd13252">
    <property type="entry name" value="PH1_ADAP"/>
    <property type="match status" value="1"/>
</dbReference>
<dbReference type="GO" id="GO:0008270">
    <property type="term" value="F:zinc ion binding"/>
    <property type="evidence" value="ECO:0007669"/>
    <property type="project" value="UniProtKB-KW"/>
</dbReference>
<keyword evidence="7" id="KW-0862">Zinc</keyword>
<comment type="subcellular location">
    <subcellularLocation>
        <location evidence="1">Cytoplasm</location>
    </subcellularLocation>
</comment>
<dbReference type="CDD" id="cd01251">
    <property type="entry name" value="PH2_ADAP"/>
    <property type="match status" value="1"/>
</dbReference>
<comment type="caution">
    <text evidence="11">The sequence shown here is derived from an EMBL/GenBank/DDBJ whole genome shotgun (WGS) entry which is preliminary data.</text>
</comment>
<keyword evidence="3" id="KW-0963">Cytoplasm</keyword>
<dbReference type="SMART" id="SM00233">
    <property type="entry name" value="PH"/>
    <property type="match status" value="2"/>
</dbReference>
<dbReference type="InterPro" id="IPR037851">
    <property type="entry name" value="PH2_ADAP"/>
</dbReference>
<dbReference type="SUPFAM" id="SSF50729">
    <property type="entry name" value="PH domain-like"/>
    <property type="match status" value="2"/>
</dbReference>
<dbReference type="Pfam" id="PF01412">
    <property type="entry name" value="ArfGap"/>
    <property type="match status" value="1"/>
</dbReference>
<proteinExistence type="predicted"/>
<evidence type="ECO:0000259" key="10">
    <source>
        <dbReference type="PROSITE" id="PS50115"/>
    </source>
</evidence>
<dbReference type="InterPro" id="IPR001849">
    <property type="entry name" value="PH_domain"/>
</dbReference>
<dbReference type="Proteomes" id="UP001519460">
    <property type="component" value="Unassembled WGS sequence"/>
</dbReference>
<dbReference type="PROSITE" id="PS50115">
    <property type="entry name" value="ARFGAP"/>
    <property type="match status" value="1"/>
</dbReference>
<evidence type="ECO:0000259" key="9">
    <source>
        <dbReference type="PROSITE" id="PS50003"/>
    </source>
</evidence>
<keyword evidence="6 8" id="KW-0863">Zinc-finger</keyword>